<keyword evidence="1" id="KW-0813">Transport</keyword>
<dbReference type="KEGG" id="ncu:F0U83_01190"/>
<dbReference type="PROSITE" id="PS51007">
    <property type="entry name" value="CYTC"/>
    <property type="match status" value="1"/>
</dbReference>
<keyword evidence="5 6" id="KW-0408">Iron</keyword>
<dbReference type="PANTHER" id="PTHR40942">
    <property type="match status" value="1"/>
</dbReference>
<dbReference type="EMBL" id="CP043869">
    <property type="protein sequence ID" value="QEQ95427.1"/>
    <property type="molecule type" value="Genomic_DNA"/>
</dbReference>
<dbReference type="OrthoDB" id="9814708at2"/>
<proteinExistence type="predicted"/>
<protein>
    <submittedName>
        <fullName evidence="9">Cytochrome c5 family protein</fullName>
    </submittedName>
</protein>
<evidence type="ECO:0000256" key="3">
    <source>
        <dbReference type="ARBA" id="ARBA00022723"/>
    </source>
</evidence>
<dbReference type="InterPro" id="IPR009056">
    <property type="entry name" value="Cyt_c-like_dom"/>
</dbReference>
<dbReference type="InterPro" id="IPR002323">
    <property type="entry name" value="Cyt_CIE"/>
</dbReference>
<dbReference type="GO" id="GO:0005506">
    <property type="term" value="F:iron ion binding"/>
    <property type="evidence" value="ECO:0007669"/>
    <property type="project" value="InterPro"/>
</dbReference>
<evidence type="ECO:0000256" key="6">
    <source>
        <dbReference type="PROSITE-ProRule" id="PRU00433"/>
    </source>
</evidence>
<dbReference type="PANTHER" id="PTHR40942:SF4">
    <property type="entry name" value="CYTOCHROME C5"/>
    <property type="match status" value="1"/>
</dbReference>
<feature type="chain" id="PRO_5024890284" evidence="7">
    <location>
        <begin position="27"/>
        <end position="143"/>
    </location>
</feature>
<sequence length="143" mass="14186">MKLTAKAASVLSILGLSVALSTTVGAASSDDKIVERIKPAGQVCVEGDDSCGGAVAAAAASTGGARSGEDVYKASCASCHAIGVAGAPKYGTSEWADRGAKGIDALLKTAISGINAMPPRGTCATCSDDELKVAIEYMMDSAK</sequence>
<keyword evidence="10" id="KW-1185">Reference proteome</keyword>
<evidence type="ECO:0000313" key="9">
    <source>
        <dbReference type="EMBL" id="QEQ95427.1"/>
    </source>
</evidence>
<keyword evidence="3 6" id="KW-0479">Metal-binding</keyword>
<keyword evidence="4" id="KW-0249">Electron transport</keyword>
<reference evidence="9 10" key="1">
    <citation type="journal article" date="2019" name="Biochem. Eng. J.">
        <title>Metabolic engineering of the marine bacteria Neptunomonas concharum for the production of acetoin and meso-2,3-butanediol from acetate.</title>
        <authorList>
            <person name="Li W."/>
            <person name="Pu N."/>
            <person name="Liu C.-X."/>
            <person name="Yuan Q.-P."/>
            <person name="Li Z.-J."/>
        </authorList>
    </citation>
    <scope>NUCLEOTIDE SEQUENCE [LARGE SCALE GENOMIC DNA]</scope>
    <source>
        <strain evidence="9 10">JCM17730</strain>
    </source>
</reference>
<feature type="signal peptide" evidence="7">
    <location>
        <begin position="1"/>
        <end position="26"/>
    </location>
</feature>
<dbReference type="Proteomes" id="UP000324760">
    <property type="component" value="Chromosome"/>
</dbReference>
<evidence type="ECO:0000256" key="7">
    <source>
        <dbReference type="SAM" id="SignalP"/>
    </source>
</evidence>
<keyword evidence="7" id="KW-0732">Signal</keyword>
<evidence type="ECO:0000313" key="10">
    <source>
        <dbReference type="Proteomes" id="UP000324760"/>
    </source>
</evidence>
<evidence type="ECO:0000256" key="4">
    <source>
        <dbReference type="ARBA" id="ARBA00022982"/>
    </source>
</evidence>
<evidence type="ECO:0000256" key="2">
    <source>
        <dbReference type="ARBA" id="ARBA00022617"/>
    </source>
</evidence>
<dbReference type="GO" id="GO:0020037">
    <property type="term" value="F:heme binding"/>
    <property type="evidence" value="ECO:0007669"/>
    <property type="project" value="InterPro"/>
</dbReference>
<evidence type="ECO:0000256" key="5">
    <source>
        <dbReference type="ARBA" id="ARBA00023004"/>
    </source>
</evidence>
<dbReference type="Pfam" id="PF13442">
    <property type="entry name" value="Cytochrome_CBB3"/>
    <property type="match status" value="1"/>
</dbReference>
<evidence type="ECO:0000259" key="8">
    <source>
        <dbReference type="PROSITE" id="PS51007"/>
    </source>
</evidence>
<dbReference type="RefSeq" id="WP_138986131.1">
    <property type="nucleotide sequence ID" value="NZ_CP043869.1"/>
</dbReference>
<accession>A0A5P1R725</accession>
<feature type="domain" description="Cytochrome c" evidence="8">
    <location>
        <begin position="63"/>
        <end position="142"/>
    </location>
</feature>
<name>A0A5P1R725_9GAMM</name>
<dbReference type="PRINTS" id="PR00607">
    <property type="entry name" value="CYTCHROMECIE"/>
</dbReference>
<evidence type="ECO:0000256" key="1">
    <source>
        <dbReference type="ARBA" id="ARBA00022448"/>
    </source>
</evidence>
<organism evidence="9 10">
    <name type="scientific">Neptunomonas concharum</name>
    <dbReference type="NCBI Taxonomy" id="1031538"/>
    <lineage>
        <taxon>Bacteria</taxon>
        <taxon>Pseudomonadati</taxon>
        <taxon>Pseudomonadota</taxon>
        <taxon>Gammaproteobacteria</taxon>
        <taxon>Oceanospirillales</taxon>
        <taxon>Oceanospirillaceae</taxon>
        <taxon>Neptunomonas</taxon>
    </lineage>
</organism>
<keyword evidence="2 6" id="KW-0349">Heme</keyword>
<dbReference type="InterPro" id="IPR036909">
    <property type="entry name" value="Cyt_c-like_dom_sf"/>
</dbReference>
<dbReference type="GO" id="GO:0009055">
    <property type="term" value="F:electron transfer activity"/>
    <property type="evidence" value="ECO:0007669"/>
    <property type="project" value="InterPro"/>
</dbReference>
<gene>
    <name evidence="9" type="ORF">F0U83_01190</name>
</gene>
<dbReference type="SUPFAM" id="SSF46626">
    <property type="entry name" value="Cytochrome c"/>
    <property type="match status" value="1"/>
</dbReference>
<dbReference type="AlphaFoldDB" id="A0A5P1R725"/>
<dbReference type="Gene3D" id="1.10.760.10">
    <property type="entry name" value="Cytochrome c-like domain"/>
    <property type="match status" value="1"/>
</dbReference>